<reference evidence="3" key="2">
    <citation type="submission" date="2025-08" db="UniProtKB">
        <authorList>
            <consortium name="Ensembl"/>
        </authorList>
    </citation>
    <scope>IDENTIFICATION</scope>
</reference>
<organism evidence="3">
    <name type="scientific">Capra hircus</name>
    <name type="common">Goat</name>
    <dbReference type="NCBI Taxonomy" id="9925"/>
    <lineage>
        <taxon>Eukaryota</taxon>
        <taxon>Metazoa</taxon>
        <taxon>Chordata</taxon>
        <taxon>Craniata</taxon>
        <taxon>Vertebrata</taxon>
        <taxon>Euteleostomi</taxon>
        <taxon>Mammalia</taxon>
        <taxon>Eutheria</taxon>
        <taxon>Laurasiatheria</taxon>
        <taxon>Artiodactyla</taxon>
        <taxon>Ruminantia</taxon>
        <taxon>Pecora</taxon>
        <taxon>Bovidae</taxon>
        <taxon>Caprinae</taxon>
        <taxon>Capra</taxon>
    </lineage>
</organism>
<feature type="compositionally biased region" description="Polar residues" evidence="1">
    <location>
        <begin position="73"/>
        <end position="87"/>
    </location>
</feature>
<dbReference type="InterPro" id="IPR020207">
    <property type="entry name" value="Metastasis-suppressor_KiSS-1"/>
</dbReference>
<evidence type="ECO:0000256" key="2">
    <source>
        <dbReference type="SAM" id="SignalP"/>
    </source>
</evidence>
<protein>
    <recommendedName>
        <fullName evidence="4">Kisspeptin</fullName>
    </recommendedName>
</protein>
<evidence type="ECO:0000256" key="1">
    <source>
        <dbReference type="SAM" id="MobiDB-lite"/>
    </source>
</evidence>
<feature type="signal peptide" evidence="2">
    <location>
        <begin position="1"/>
        <end position="17"/>
    </location>
</feature>
<evidence type="ECO:0008006" key="4">
    <source>
        <dbReference type="Google" id="ProtNLM"/>
    </source>
</evidence>
<dbReference type="PANTHER" id="PTHR16955:SF6">
    <property type="entry name" value="METASTASIS-SUPPRESSOR KISS-1"/>
    <property type="match status" value="1"/>
</dbReference>
<dbReference type="GO" id="GO:0031773">
    <property type="term" value="F:kisspeptin receptor binding"/>
    <property type="evidence" value="ECO:0007669"/>
    <property type="project" value="TreeGrafter"/>
</dbReference>
<dbReference type="GO" id="GO:0007204">
    <property type="term" value="P:positive regulation of cytosolic calcium ion concentration"/>
    <property type="evidence" value="ECO:0007669"/>
    <property type="project" value="TreeGrafter"/>
</dbReference>
<feature type="region of interest" description="Disordered" evidence="1">
    <location>
        <begin position="33"/>
        <end position="89"/>
    </location>
</feature>
<dbReference type="PANTHER" id="PTHR16955">
    <property type="entry name" value="METASTASIS-SUPPRESSOR KISS-1"/>
    <property type="match status" value="1"/>
</dbReference>
<feature type="compositionally biased region" description="Basic and acidic residues" evidence="1">
    <location>
        <begin position="42"/>
        <end position="55"/>
    </location>
</feature>
<sequence length="149" mass="16054">MNVLLSWQLMLFLCATAFRETLEKVAPMENPRTTGMSCLGRRPGETEAQRGKETFPKSLNPRLVPPTGRELGQCSSPSQGSRFNTAEGSAWPLRTSVPLQRGNLQHSFQTRCPCPHSYPKAGFPGGSVARNLAAKAGDTGLIPGLGRSS</sequence>
<feature type="chain" id="PRO_5034629034" description="Kisspeptin" evidence="2">
    <location>
        <begin position="18"/>
        <end position="149"/>
    </location>
</feature>
<keyword evidence="2" id="KW-0732">Signal</keyword>
<dbReference type="AlphaFoldDB" id="A0A8C2RAH9"/>
<dbReference type="GO" id="GO:0007186">
    <property type="term" value="P:G protein-coupled receptor signaling pathway"/>
    <property type="evidence" value="ECO:0007669"/>
    <property type="project" value="TreeGrafter"/>
</dbReference>
<proteinExistence type="predicted"/>
<dbReference type="Ensembl" id="ENSCHIT00010036376.1">
    <property type="protein sequence ID" value="ENSCHIP00010025779.1"/>
    <property type="gene ID" value="ENSCHIG00010019128.1"/>
</dbReference>
<name>A0A8C2RAH9_CAPHI</name>
<reference evidence="3" key="1">
    <citation type="submission" date="2019-03" db="EMBL/GenBank/DDBJ databases">
        <title>Genome sequencing and reference-guided assembly of Black Bengal Goat (Capra hircus).</title>
        <authorList>
            <person name="Siddiki A.Z."/>
            <person name="Baten A."/>
            <person name="Billah M."/>
            <person name="Alam M.A.U."/>
            <person name="Shawrob K.S.M."/>
            <person name="Saha S."/>
            <person name="Chowdhury M."/>
            <person name="Rahman A.H."/>
            <person name="Stear M."/>
            <person name="Miah G."/>
            <person name="Das G.B."/>
            <person name="Hossain M.M."/>
            <person name="Kumkum M."/>
            <person name="Islam M.S."/>
            <person name="Mollah A.M."/>
            <person name="Ahsan A."/>
            <person name="Tusar F."/>
            <person name="Khan M.K.I."/>
        </authorList>
    </citation>
    <scope>NUCLEOTIDE SEQUENCE [LARGE SCALE GENOMIC DNA]</scope>
</reference>
<accession>A0A8C2RAH9</accession>
<evidence type="ECO:0000313" key="3">
    <source>
        <dbReference type="Ensembl" id="ENSCHIP00010025779.1"/>
    </source>
</evidence>